<evidence type="ECO:0000256" key="7">
    <source>
        <dbReference type="ARBA" id="ARBA00022553"/>
    </source>
</evidence>
<keyword evidence="11" id="KW-0833">Ubl conjugation pathway</keyword>
<evidence type="ECO:0000259" key="24">
    <source>
        <dbReference type="Pfam" id="PF16212"/>
    </source>
</evidence>
<feature type="binding site" evidence="19">
    <location>
        <position position="1193"/>
    </location>
    <ligand>
        <name>ATP</name>
        <dbReference type="ChEBI" id="CHEBI:30616"/>
    </ligand>
</feature>
<dbReference type="PRINTS" id="PR00119">
    <property type="entry name" value="CATATPASE"/>
</dbReference>
<dbReference type="Pfam" id="PF13246">
    <property type="entry name" value="Cation_ATPase"/>
    <property type="match status" value="1"/>
</dbReference>
<dbReference type="SUPFAM" id="SSF81653">
    <property type="entry name" value="Calcium ATPase, transduction domain A"/>
    <property type="match status" value="1"/>
</dbReference>
<dbReference type="InterPro" id="IPR032630">
    <property type="entry name" value="P_typ_ATPase_c"/>
</dbReference>
<feature type="domain" description="THIF-type NAD/FAD binding fold" evidence="22">
    <location>
        <begin position="11"/>
        <end position="517"/>
    </location>
</feature>
<dbReference type="InterPro" id="IPR023299">
    <property type="entry name" value="ATPase_P-typ_cyto_dom_N"/>
</dbReference>
<name>A0AAV7Y5N8_9EUKA</name>
<dbReference type="PANTHER" id="PTHR24092">
    <property type="entry name" value="PROBABLE PHOSPHOLIPID-TRANSPORTING ATPASE"/>
    <property type="match status" value="1"/>
</dbReference>
<dbReference type="InterPro" id="IPR044492">
    <property type="entry name" value="P_typ_ATPase_HD_dom"/>
</dbReference>
<feature type="transmembrane region" description="Helical" evidence="21">
    <location>
        <begin position="1555"/>
        <end position="1574"/>
    </location>
</feature>
<evidence type="ECO:0000256" key="13">
    <source>
        <dbReference type="ARBA" id="ARBA00022842"/>
    </source>
</evidence>
<dbReference type="EC" id="7.6.2.1" evidence="21"/>
<dbReference type="SUPFAM" id="SSF56784">
    <property type="entry name" value="HAD-like"/>
    <property type="match status" value="1"/>
</dbReference>
<dbReference type="NCBIfam" id="TIGR01494">
    <property type="entry name" value="ATPase_P-type"/>
    <property type="match status" value="1"/>
</dbReference>
<evidence type="ECO:0000256" key="11">
    <source>
        <dbReference type="ARBA" id="ARBA00022786"/>
    </source>
</evidence>
<dbReference type="PROSITE" id="PS00154">
    <property type="entry name" value="ATPASE_E1_E2"/>
    <property type="match status" value="1"/>
</dbReference>
<feature type="active site" description="4-aspartylphosphate intermediate" evidence="18">
    <location>
        <position position="904"/>
    </location>
</feature>
<feature type="transmembrane region" description="Helical" evidence="21">
    <location>
        <begin position="566"/>
        <end position="582"/>
    </location>
</feature>
<keyword evidence="6" id="KW-1003">Cell membrane</keyword>
<keyword evidence="15 21" id="KW-1133">Transmembrane helix</keyword>
<comment type="subcellular location">
    <subcellularLocation>
        <location evidence="2">Cell membrane</location>
    </subcellularLocation>
    <subcellularLocation>
        <location evidence="1 21">Membrane</location>
        <topology evidence="1 21">Multi-pass membrane protein</topology>
    </subcellularLocation>
</comment>
<keyword evidence="12 19" id="KW-0067">ATP-binding</keyword>
<evidence type="ECO:0000256" key="4">
    <source>
        <dbReference type="ARBA" id="ARBA00006868"/>
    </source>
</evidence>
<keyword evidence="8 21" id="KW-0812">Transmembrane</keyword>
<evidence type="ECO:0000256" key="8">
    <source>
        <dbReference type="ARBA" id="ARBA00022692"/>
    </source>
</evidence>
<proteinExistence type="inferred from homology"/>
<keyword evidence="14 21" id="KW-1278">Translocase</keyword>
<evidence type="ECO:0000256" key="3">
    <source>
        <dbReference type="ARBA" id="ARBA00005032"/>
    </source>
</evidence>
<dbReference type="NCBIfam" id="TIGR01652">
    <property type="entry name" value="ATPase-Plipid"/>
    <property type="match status" value="1"/>
</dbReference>
<evidence type="ECO:0000256" key="16">
    <source>
        <dbReference type="ARBA" id="ARBA00023136"/>
    </source>
</evidence>
<evidence type="ECO:0000256" key="18">
    <source>
        <dbReference type="PIRSR" id="PIRSR606539-1"/>
    </source>
</evidence>
<feature type="binding site" evidence="19">
    <location>
        <position position="1192"/>
    </location>
    <ligand>
        <name>ATP</name>
        <dbReference type="ChEBI" id="CHEBI:30616"/>
    </ligand>
</feature>
<evidence type="ECO:0000256" key="5">
    <source>
        <dbReference type="ARBA" id="ARBA00008109"/>
    </source>
</evidence>
<evidence type="ECO:0000256" key="14">
    <source>
        <dbReference type="ARBA" id="ARBA00022967"/>
    </source>
</evidence>
<feature type="binding site" evidence="19">
    <location>
        <position position="1010"/>
    </location>
    <ligand>
        <name>ATP</name>
        <dbReference type="ChEBI" id="CHEBI:30616"/>
    </ligand>
</feature>
<evidence type="ECO:0000313" key="25">
    <source>
        <dbReference type="EMBL" id="KAJ3424814.1"/>
    </source>
</evidence>
<comment type="similarity">
    <text evidence="4">Belongs to the ubiquitin-activating E1 family. ULA1 subfamily.</text>
</comment>
<dbReference type="Pfam" id="PF08282">
    <property type="entry name" value="Hydrolase_3"/>
    <property type="match status" value="1"/>
</dbReference>
<feature type="binding site" evidence="19">
    <location>
        <position position="1282"/>
    </location>
    <ligand>
        <name>ATP</name>
        <dbReference type="ChEBI" id="CHEBI:30616"/>
    </ligand>
</feature>
<keyword evidence="9 20" id="KW-0479">Metal-binding</keyword>
<feature type="binding site" evidence="19">
    <location>
        <position position="906"/>
    </location>
    <ligand>
        <name>ATP</name>
        <dbReference type="ChEBI" id="CHEBI:30616"/>
    </ligand>
</feature>
<comment type="pathway">
    <text evidence="3">Protein modification; protein neddylation.</text>
</comment>
<keyword evidence="13 20" id="KW-0460">Magnesium</keyword>
<comment type="cofactor">
    <cofactor evidence="20">
        <name>Mg(2+)</name>
        <dbReference type="ChEBI" id="CHEBI:18420"/>
    </cofactor>
</comment>
<feature type="binding site" evidence="19">
    <location>
        <position position="1074"/>
    </location>
    <ligand>
        <name>ATP</name>
        <dbReference type="ChEBI" id="CHEBI:30616"/>
    </ligand>
</feature>
<dbReference type="FunFam" id="3.40.50.720:FF:000475">
    <property type="entry name" value="NEDD8-activating enzyme E1 regulatory subunit"/>
    <property type="match status" value="1"/>
</dbReference>
<dbReference type="GO" id="GO:0140326">
    <property type="term" value="F:ATPase-coupled intramembrane lipid transporter activity"/>
    <property type="evidence" value="ECO:0007669"/>
    <property type="project" value="UniProtKB-EC"/>
</dbReference>
<feature type="binding site" evidence="19">
    <location>
        <position position="1312"/>
    </location>
    <ligand>
        <name>ATP</name>
        <dbReference type="ChEBI" id="CHEBI:30616"/>
    </ligand>
</feature>
<feature type="transmembrane region" description="Helical" evidence="21">
    <location>
        <begin position="1486"/>
        <end position="1505"/>
    </location>
</feature>
<feature type="transmembrane region" description="Helical" evidence="21">
    <location>
        <begin position="787"/>
        <end position="808"/>
    </location>
</feature>
<feature type="transmembrane region" description="Helical" evidence="21">
    <location>
        <begin position="839"/>
        <end position="858"/>
    </location>
</feature>
<evidence type="ECO:0000256" key="20">
    <source>
        <dbReference type="PIRSR" id="PIRSR606539-3"/>
    </source>
</evidence>
<evidence type="ECO:0000256" key="21">
    <source>
        <dbReference type="RuleBase" id="RU362033"/>
    </source>
</evidence>
<feature type="transmembrane region" description="Helical" evidence="21">
    <location>
        <begin position="1449"/>
        <end position="1466"/>
    </location>
</feature>
<dbReference type="Gene3D" id="3.40.1110.10">
    <property type="entry name" value="Calcium-transporting ATPase, cytoplasmic domain N"/>
    <property type="match status" value="1"/>
</dbReference>
<accession>A0AAV7Y5N8</accession>
<dbReference type="FunFam" id="2.70.150.10:FF:000021">
    <property type="entry name" value="Phospholipid-transporting ATPase"/>
    <property type="match status" value="1"/>
</dbReference>
<evidence type="ECO:0000256" key="1">
    <source>
        <dbReference type="ARBA" id="ARBA00004141"/>
    </source>
</evidence>
<comment type="similarity">
    <text evidence="5 21">Belongs to the cation transport ATPase (P-type) (TC 3.A.3) family. Type IV subfamily.</text>
</comment>
<dbReference type="InterPro" id="IPR001757">
    <property type="entry name" value="P_typ_ATPase"/>
</dbReference>
<dbReference type="SFLD" id="SFLDS00003">
    <property type="entry name" value="Haloacid_Dehalogenase"/>
    <property type="match status" value="1"/>
</dbReference>
<feature type="binding site" evidence="20">
    <location>
        <position position="904"/>
    </location>
    <ligand>
        <name>Mg(2+)</name>
        <dbReference type="ChEBI" id="CHEBI:18420"/>
    </ligand>
</feature>
<keyword evidence="16 21" id="KW-0472">Membrane</keyword>
<reference evidence="25" key="1">
    <citation type="submission" date="2022-08" db="EMBL/GenBank/DDBJ databases">
        <title>Novel sulphate-reducing endosymbionts in the free-living metamonad Anaeramoeba.</title>
        <authorList>
            <person name="Jerlstrom-Hultqvist J."/>
            <person name="Cepicka I."/>
            <person name="Gallot-Lavallee L."/>
            <person name="Salas-Leiva D."/>
            <person name="Curtis B.A."/>
            <person name="Zahonova K."/>
            <person name="Pipaliya S."/>
            <person name="Dacks J."/>
            <person name="Roger A.J."/>
        </authorList>
    </citation>
    <scope>NUCLEOTIDE SEQUENCE</scope>
    <source>
        <strain evidence="25">Busselton2</strain>
    </source>
</reference>
<dbReference type="InterPro" id="IPR023214">
    <property type="entry name" value="HAD_sf"/>
</dbReference>
<dbReference type="Pfam" id="PF00899">
    <property type="entry name" value="ThiF"/>
    <property type="match status" value="1"/>
</dbReference>
<feature type="binding site" evidence="19">
    <location>
        <position position="904"/>
    </location>
    <ligand>
        <name>ATP</name>
        <dbReference type="ChEBI" id="CHEBI:30616"/>
    </ligand>
</feature>
<evidence type="ECO:0000256" key="6">
    <source>
        <dbReference type="ARBA" id="ARBA00022475"/>
    </source>
</evidence>
<dbReference type="CDD" id="cd02073">
    <property type="entry name" value="P-type_ATPase_APLT_Dnf-like"/>
    <property type="match status" value="1"/>
</dbReference>
<evidence type="ECO:0000256" key="15">
    <source>
        <dbReference type="ARBA" id="ARBA00022989"/>
    </source>
</evidence>
<dbReference type="SFLD" id="SFLDG00002">
    <property type="entry name" value="C1.7:_P-type_atpase_like"/>
    <property type="match status" value="1"/>
</dbReference>
<feature type="binding site" evidence="19">
    <location>
        <position position="1112"/>
    </location>
    <ligand>
        <name>ATP</name>
        <dbReference type="ChEBI" id="CHEBI:30616"/>
    </ligand>
</feature>
<evidence type="ECO:0000256" key="12">
    <source>
        <dbReference type="ARBA" id="ARBA00022840"/>
    </source>
</evidence>
<dbReference type="SFLD" id="SFLDF00027">
    <property type="entry name" value="p-type_atpase"/>
    <property type="match status" value="1"/>
</dbReference>
<evidence type="ECO:0000256" key="17">
    <source>
        <dbReference type="ARBA" id="ARBA00034036"/>
    </source>
</evidence>
<evidence type="ECO:0000256" key="10">
    <source>
        <dbReference type="ARBA" id="ARBA00022741"/>
    </source>
</evidence>
<feature type="binding site" evidence="19">
    <location>
        <position position="905"/>
    </location>
    <ligand>
        <name>ATP</name>
        <dbReference type="ChEBI" id="CHEBI:30616"/>
    </ligand>
</feature>
<evidence type="ECO:0000256" key="9">
    <source>
        <dbReference type="ARBA" id="ARBA00022723"/>
    </source>
</evidence>
<keyword evidence="7" id="KW-0597">Phosphoprotein</keyword>
<feature type="transmembrane region" description="Helical" evidence="21">
    <location>
        <begin position="1517"/>
        <end position="1535"/>
    </location>
</feature>
<feature type="domain" description="P-type ATPase C-terminal" evidence="24">
    <location>
        <begin position="1335"/>
        <end position="1584"/>
    </location>
</feature>
<evidence type="ECO:0000259" key="22">
    <source>
        <dbReference type="Pfam" id="PF00899"/>
    </source>
</evidence>
<dbReference type="InterPro" id="IPR035985">
    <property type="entry name" value="Ubiquitin-activating_enz"/>
</dbReference>
<dbReference type="GO" id="GO:0008641">
    <property type="term" value="F:ubiquitin-like modifier activating enzyme activity"/>
    <property type="evidence" value="ECO:0007669"/>
    <property type="project" value="InterPro"/>
</dbReference>
<dbReference type="Gene3D" id="3.40.50.12550">
    <property type="entry name" value="Ubiquitin-activating enzyme E1, inactive adenylation domain, subdomain 2"/>
    <property type="match status" value="1"/>
</dbReference>
<keyword evidence="10 19" id="KW-0547">Nucleotide-binding</keyword>
<evidence type="ECO:0000256" key="19">
    <source>
        <dbReference type="PIRSR" id="PIRSR606539-2"/>
    </source>
</evidence>
<dbReference type="InterPro" id="IPR032631">
    <property type="entry name" value="P-type_ATPase_N"/>
</dbReference>
<evidence type="ECO:0000256" key="2">
    <source>
        <dbReference type="ARBA" id="ARBA00004236"/>
    </source>
</evidence>
<dbReference type="FunFam" id="3.40.1110.10:FF:000087">
    <property type="entry name" value="Phospholipid-transporting ATPase"/>
    <property type="match status" value="1"/>
</dbReference>
<dbReference type="EMBL" id="JANTQA010000070">
    <property type="protein sequence ID" value="KAJ3424814.1"/>
    <property type="molecule type" value="Genomic_DNA"/>
</dbReference>
<evidence type="ECO:0000259" key="23">
    <source>
        <dbReference type="Pfam" id="PF16209"/>
    </source>
</evidence>
<sequence length="1726" mass="198287">MSKPTEKEQLYSRQLYLWDQSGQNKIESSHVCLLNANSVGTEILKNLVLPGLAQYTLIDGKKVTTRDTGNNFYVKKSDIGESRAKVTSNYLQIHNKFVKGNFLEKEPAELIEENIEYFEQFDMIIASRLPEVAVLKLSKKCWEKDIPLIVVRTNGLIGYLRIMKKEHCVIDRKEEEVHEDLRMNAPFEELIEHCNSIKMEELDDDLYGHVPYLVILVKLMEQWKKDHEGKPPKTREEKKKFKDIIYNMRRSDEANFSEAYLNAWKAWNSYMIPDNIDEIFDDKNIKVTKESSPFWLVGAALKDFVANEGKGRLPVVGTIPDMTADTKSFITLQKIYQKRAEKDAICIHEKVKKMLEKFDRNPEEVPLKYVKFYCKNMMQVWFTRYPSIEQEYDPETSKIKSLESEFANESNNHIFYLVFRAVEAFNKEHGYYPGESNEKVESDYLLLKKEAVKICELYKLNPEIMTDKYLKGFCRFGHSELHNVSAFMGGITAQEVIKIITEQRQPMSNTFIYNGSKLEEEERFFEFPLTDFEDKNSPYPSNSIISSHYTVFNFIPKTLFEQFRRLANFYFLIVIILEYFPFSPLTPTVSVVPLVFVLSVTAIREAYEDFLRHRSDKEINNRLSEVLREGEWQKVFWKNIRVGDIIRIYGKEFFPSDIALLSTTEPKGMCYIDTCNLDGETNLKVRQALPKTNGLNSKEKLLNLNSSIACELPNNNINNFDGTLNLTKDEQLSLTKTQLLLKGCALKNTKSIIGVVVFTGKDTKLIRNSKDAPSKRSSVEIQLNSRLITIFLFLATIGIVGGVMSGVWQNKWENKSWYLGGKYQSGVTSSPVYTGFTGFFSFIIVTNVMIPISLYVTLEIVKLIQSFFINWDKKMYHEQTDTPAKARTSNLTEEIGIIDYIFSDKTGTLTCNIMEFMKCSVGGISYGQGITEVAIAAAKRNGIELKDTRKEGPAFQDCNFLQNLKSHETSQYIHEFLIMMGICHTVLPEADEEDPDNLDKLVYQAASPDEGALANAARMLGYKFCDRTPDTVSISIDNKKFTYELLNILEFNSTRKRMSIIVRDPQGQIILYCKGADNVIYERLNPKIQQQDNKIPDLTLNHLGEFASEGLRTLCFASRVIEEDQYLEWNKKFKKANTEIKDRKNKVMAVCEEIEIDLNLIGCSAIEDKLQEGVPDAIELLARAGIKIWVLTGDKQETAINIGFACSLLTNQMDLLVIEGNDEKEVYQSLNSLNNKAKSNAKNGIQNALVITGRCLTSALLGKNKLLFLEFGKRCVSVICCRVSPLQKSQVVDLVRENVKNSKCLAIGDGANDVSMIQAAHVGVGISGQEGLQAVMSSDYAIAQFKYLTRLLLVHGRWCYKRATLVILYSFYKNVAFSFMQILFGYFSGWSAQTLFPAIFMSIYNVFFTSLPILVIGVLDQDVSAKSELKHPQLYSGDNRNNEFSFKRFWVWIIEGVYHACVMFFIPRLFCKNDMFLGDGKDSGFWIFSILIYSCVVFVVNLKCAIETTFWTWMHHFTIWGSIAVWFIIVLIFSNSFFFSSDLYQVGNILFKLPFFWLTILFVITLCLLPDLLIKFYQRNYSPKDFQIIQEQERIEKKIPNRFEIEKKRSEKLLTKKIEQDRLLESSSENLLQVKQPQEEDNLINQKNWDSIPYKTSLTDSSKYLGYAFNPDNGGSLRILDSKKVASDFKEESGFFNMQNFKKFASLNREINLNTDTTESSEIDEI</sequence>
<dbReference type="InterPro" id="IPR018303">
    <property type="entry name" value="ATPase_P-typ_P_site"/>
</dbReference>
<dbReference type="Proteomes" id="UP001146793">
    <property type="component" value="Unassembled WGS sequence"/>
</dbReference>
<dbReference type="InterPro" id="IPR036412">
    <property type="entry name" value="HAD-like_sf"/>
</dbReference>
<dbReference type="Gene3D" id="2.70.150.10">
    <property type="entry name" value="Calcium-transporting ATPase, cytoplasmic transduction domain A"/>
    <property type="match status" value="1"/>
</dbReference>
<dbReference type="InterPro" id="IPR006539">
    <property type="entry name" value="P-type_ATPase_IV"/>
</dbReference>
<feature type="binding site" evidence="19">
    <location>
        <position position="1051"/>
    </location>
    <ligand>
        <name>ATP</name>
        <dbReference type="ChEBI" id="CHEBI:30616"/>
    </ligand>
</feature>
<comment type="catalytic activity">
    <reaction evidence="17 21">
        <text>ATP + H2O + phospholipidSide 1 = ADP + phosphate + phospholipidSide 2.</text>
        <dbReference type="EC" id="7.6.2.1"/>
    </reaction>
</comment>
<dbReference type="Pfam" id="PF16212">
    <property type="entry name" value="PhoLip_ATPase_C"/>
    <property type="match status" value="1"/>
</dbReference>
<protein>
    <recommendedName>
        <fullName evidence="21">Phospholipid-transporting ATPase</fullName>
        <ecNumber evidence="21">7.6.2.1</ecNumber>
    </recommendedName>
</protein>
<dbReference type="InterPro" id="IPR000594">
    <property type="entry name" value="ThiF_NAD_FAD-bd"/>
</dbReference>
<dbReference type="InterPro" id="IPR023298">
    <property type="entry name" value="ATPase_P-typ_TM_dom_sf"/>
</dbReference>
<feature type="transmembrane region" description="Helical" evidence="21">
    <location>
        <begin position="1366"/>
        <end position="1387"/>
    </location>
</feature>
<comment type="caution">
    <text evidence="25">The sequence shown here is derived from an EMBL/GenBank/DDBJ whole genome shotgun (WGS) entry which is preliminary data.</text>
</comment>
<dbReference type="GO" id="GO:0045332">
    <property type="term" value="P:phospholipid translocation"/>
    <property type="evidence" value="ECO:0007669"/>
    <property type="project" value="TreeGrafter"/>
</dbReference>
<dbReference type="Gene3D" id="3.40.50.1000">
    <property type="entry name" value="HAD superfamily/HAD-like"/>
    <property type="match status" value="1"/>
</dbReference>
<evidence type="ECO:0000313" key="26">
    <source>
        <dbReference type="Proteomes" id="UP001146793"/>
    </source>
</evidence>
<feature type="transmembrane region" description="Helical" evidence="21">
    <location>
        <begin position="1399"/>
        <end position="1419"/>
    </location>
</feature>
<feature type="binding site" evidence="19">
    <location>
        <position position="1194"/>
    </location>
    <ligand>
        <name>ATP</name>
        <dbReference type="ChEBI" id="CHEBI:30616"/>
    </ligand>
</feature>
<feature type="domain" description="P-type ATPase N-terminal" evidence="23">
    <location>
        <begin position="535"/>
        <end position="590"/>
    </location>
</feature>
<gene>
    <name evidence="25" type="ORF">M0812_27240</name>
</gene>
<feature type="binding site" evidence="19">
    <location>
        <position position="1288"/>
    </location>
    <ligand>
        <name>ATP</name>
        <dbReference type="ChEBI" id="CHEBI:30616"/>
    </ligand>
</feature>
<dbReference type="GO" id="GO:0005886">
    <property type="term" value="C:plasma membrane"/>
    <property type="evidence" value="ECO:0007669"/>
    <property type="project" value="UniProtKB-SubCell"/>
</dbReference>
<dbReference type="Pfam" id="PF16209">
    <property type="entry name" value="PhoLip_ATPase_N"/>
    <property type="match status" value="1"/>
</dbReference>
<feature type="binding site" evidence="20">
    <location>
        <position position="1313"/>
    </location>
    <ligand>
        <name>Mg(2+)</name>
        <dbReference type="ChEBI" id="CHEBI:18420"/>
    </ligand>
</feature>
<feature type="binding site" evidence="20">
    <location>
        <position position="906"/>
    </location>
    <ligand>
        <name>Mg(2+)</name>
        <dbReference type="ChEBI" id="CHEBI:18420"/>
    </ligand>
</feature>
<dbReference type="GO" id="GO:0005524">
    <property type="term" value="F:ATP binding"/>
    <property type="evidence" value="ECO:0007669"/>
    <property type="project" value="UniProtKB-UniRule"/>
</dbReference>
<dbReference type="SUPFAM" id="SSF69572">
    <property type="entry name" value="Activating enzymes of the ubiquitin-like proteins"/>
    <property type="match status" value="1"/>
</dbReference>
<dbReference type="SUPFAM" id="SSF81665">
    <property type="entry name" value="Calcium ATPase, transmembrane domain M"/>
    <property type="match status" value="1"/>
</dbReference>
<dbReference type="FunFam" id="3.40.50.1000:FF:000014">
    <property type="entry name" value="Phospholipid-transporting ATPase"/>
    <property type="match status" value="1"/>
</dbReference>
<feature type="binding site" evidence="19">
    <location>
        <position position="1313"/>
    </location>
    <ligand>
        <name>ATP</name>
        <dbReference type="ChEBI" id="CHEBI:30616"/>
    </ligand>
</feature>
<dbReference type="GO" id="GO:0000287">
    <property type="term" value="F:magnesium ion binding"/>
    <property type="evidence" value="ECO:0007669"/>
    <property type="project" value="UniProtKB-UniRule"/>
</dbReference>
<feature type="binding site" evidence="20">
    <location>
        <position position="1309"/>
    </location>
    <ligand>
        <name>Mg(2+)</name>
        <dbReference type="ChEBI" id="CHEBI:18420"/>
    </ligand>
</feature>
<organism evidence="25 26">
    <name type="scientific">Anaeramoeba flamelloides</name>
    <dbReference type="NCBI Taxonomy" id="1746091"/>
    <lineage>
        <taxon>Eukaryota</taxon>
        <taxon>Metamonada</taxon>
        <taxon>Anaeramoebidae</taxon>
        <taxon>Anaeramoeba</taxon>
    </lineage>
</organism>
<dbReference type="GO" id="GO:0016887">
    <property type="term" value="F:ATP hydrolysis activity"/>
    <property type="evidence" value="ECO:0007669"/>
    <property type="project" value="InterPro"/>
</dbReference>
<dbReference type="Gene3D" id="3.40.50.720">
    <property type="entry name" value="NAD(P)-binding Rossmann-like Domain"/>
    <property type="match status" value="1"/>
</dbReference>
<dbReference type="SUPFAM" id="SSF81660">
    <property type="entry name" value="Metal cation-transporting ATPase, ATP-binding domain N"/>
    <property type="match status" value="1"/>
</dbReference>
<dbReference type="InterPro" id="IPR008250">
    <property type="entry name" value="ATPase_P-typ_transduc_dom_A_sf"/>
</dbReference>